<comment type="caution">
    <text evidence="2">The sequence shown here is derived from an EMBL/GenBank/DDBJ whole genome shotgun (WGS) entry which is preliminary data.</text>
</comment>
<name>A0AA38X0Z6_9EURO</name>
<accession>A0AA38X0Z6</accession>
<organism evidence="2 3">
    <name type="scientific">Cladophialophora chaetospira</name>
    <dbReference type="NCBI Taxonomy" id="386627"/>
    <lineage>
        <taxon>Eukaryota</taxon>
        <taxon>Fungi</taxon>
        <taxon>Dikarya</taxon>
        <taxon>Ascomycota</taxon>
        <taxon>Pezizomycotina</taxon>
        <taxon>Eurotiomycetes</taxon>
        <taxon>Chaetothyriomycetidae</taxon>
        <taxon>Chaetothyriales</taxon>
        <taxon>Herpotrichiellaceae</taxon>
        <taxon>Cladophialophora</taxon>
    </lineage>
</organism>
<dbReference type="EMBL" id="JAPDRK010000018">
    <property type="protein sequence ID" value="KAJ9604800.1"/>
    <property type="molecule type" value="Genomic_DNA"/>
</dbReference>
<protein>
    <submittedName>
        <fullName evidence="2">Uncharacterized protein</fullName>
    </submittedName>
</protein>
<evidence type="ECO:0000313" key="3">
    <source>
        <dbReference type="Proteomes" id="UP001172673"/>
    </source>
</evidence>
<gene>
    <name evidence="2" type="ORF">H2200_010915</name>
</gene>
<evidence type="ECO:0000256" key="1">
    <source>
        <dbReference type="SAM" id="MobiDB-lite"/>
    </source>
</evidence>
<evidence type="ECO:0000313" key="2">
    <source>
        <dbReference type="EMBL" id="KAJ9604800.1"/>
    </source>
</evidence>
<feature type="compositionally biased region" description="Polar residues" evidence="1">
    <location>
        <begin position="27"/>
        <end position="38"/>
    </location>
</feature>
<dbReference type="Proteomes" id="UP001172673">
    <property type="component" value="Unassembled WGS sequence"/>
</dbReference>
<dbReference type="AlphaFoldDB" id="A0AA38X0Z6"/>
<reference evidence="2" key="1">
    <citation type="submission" date="2022-10" db="EMBL/GenBank/DDBJ databases">
        <title>Culturing micro-colonial fungi from biological soil crusts in the Mojave desert and describing Neophaeococcomyces mojavensis, and introducing the new genera and species Taxawa tesnikishii.</title>
        <authorList>
            <person name="Kurbessoian T."/>
            <person name="Stajich J.E."/>
        </authorList>
    </citation>
    <scope>NUCLEOTIDE SEQUENCE</scope>
    <source>
        <strain evidence="2">TK_41</strain>
    </source>
</reference>
<feature type="region of interest" description="Disordered" evidence="1">
    <location>
        <begin position="1"/>
        <end position="48"/>
    </location>
</feature>
<proteinExistence type="predicted"/>
<keyword evidence="3" id="KW-1185">Reference proteome</keyword>
<sequence>MSSEIRAAKNRKQQSGLPTDSDIAATQVASSENQCSSTADKETNESEQTTLKPFLELMSRAESIQETAETFRECSEMIKAKAMTVNEIANRYPDRPEVICLASNQISDLLDSLETQRRRLCHSGETFEMLAGLLLKGIDQGTFPEADLATVGAMLDTLQRALAEYRKSDEIITKVCHGLRHKIADSRRKIEHGNEQRRARRGREQPWAQRWWLFVLFDLLSWVQPFF</sequence>